<accession>A0ACA9K244</accession>
<name>A0ACA9K244_9GLOM</name>
<organism evidence="1 2">
    <name type="scientific">Dentiscutata heterogama</name>
    <dbReference type="NCBI Taxonomy" id="1316150"/>
    <lineage>
        <taxon>Eukaryota</taxon>
        <taxon>Fungi</taxon>
        <taxon>Fungi incertae sedis</taxon>
        <taxon>Mucoromycota</taxon>
        <taxon>Glomeromycotina</taxon>
        <taxon>Glomeromycetes</taxon>
        <taxon>Diversisporales</taxon>
        <taxon>Gigasporaceae</taxon>
        <taxon>Dentiscutata</taxon>
    </lineage>
</organism>
<gene>
    <name evidence="1" type="ORF">DHETER_LOCUS625</name>
</gene>
<evidence type="ECO:0000313" key="1">
    <source>
        <dbReference type="EMBL" id="CAG8446982.1"/>
    </source>
</evidence>
<reference evidence="1" key="1">
    <citation type="submission" date="2021-06" db="EMBL/GenBank/DDBJ databases">
        <authorList>
            <person name="Kallberg Y."/>
            <person name="Tangrot J."/>
            <person name="Rosling A."/>
        </authorList>
    </citation>
    <scope>NUCLEOTIDE SEQUENCE</scope>
    <source>
        <strain evidence="1">IL203A</strain>
    </source>
</reference>
<proteinExistence type="predicted"/>
<protein>
    <submittedName>
        <fullName evidence="1">16823_t:CDS:1</fullName>
    </submittedName>
</protein>
<dbReference type="EMBL" id="CAJVPU010000324">
    <property type="protein sequence ID" value="CAG8446982.1"/>
    <property type="molecule type" value="Genomic_DNA"/>
</dbReference>
<keyword evidence="2" id="KW-1185">Reference proteome</keyword>
<sequence>MYVEIFVRFHNETSQALGKRFEKLCERLLAVNLREFGLIEKSRWW</sequence>
<comment type="caution">
    <text evidence="1">The sequence shown here is derived from an EMBL/GenBank/DDBJ whole genome shotgun (WGS) entry which is preliminary data.</text>
</comment>
<evidence type="ECO:0000313" key="2">
    <source>
        <dbReference type="Proteomes" id="UP000789702"/>
    </source>
</evidence>
<dbReference type="Proteomes" id="UP000789702">
    <property type="component" value="Unassembled WGS sequence"/>
</dbReference>